<gene>
    <name evidence="3" type="ORF">SPRG_20498</name>
</gene>
<reference evidence="3 4" key="1">
    <citation type="journal article" date="2013" name="PLoS Genet.">
        <title>Distinctive expansion of potential virulence genes in the genome of the oomycete fish pathogen Saprolegnia parasitica.</title>
        <authorList>
            <person name="Jiang R.H."/>
            <person name="de Bruijn I."/>
            <person name="Haas B.J."/>
            <person name="Belmonte R."/>
            <person name="Lobach L."/>
            <person name="Christie J."/>
            <person name="van den Ackerveken G."/>
            <person name="Bottin A."/>
            <person name="Bulone V."/>
            <person name="Diaz-Moreno S.M."/>
            <person name="Dumas B."/>
            <person name="Fan L."/>
            <person name="Gaulin E."/>
            <person name="Govers F."/>
            <person name="Grenville-Briggs L.J."/>
            <person name="Horner N.R."/>
            <person name="Levin J.Z."/>
            <person name="Mammella M."/>
            <person name="Meijer H.J."/>
            <person name="Morris P."/>
            <person name="Nusbaum C."/>
            <person name="Oome S."/>
            <person name="Phillips A.J."/>
            <person name="van Rooyen D."/>
            <person name="Rzeszutek E."/>
            <person name="Saraiva M."/>
            <person name="Secombes C.J."/>
            <person name="Seidl M.F."/>
            <person name="Snel B."/>
            <person name="Stassen J.H."/>
            <person name="Sykes S."/>
            <person name="Tripathy S."/>
            <person name="van den Berg H."/>
            <person name="Vega-Arreguin J.C."/>
            <person name="Wawra S."/>
            <person name="Young S.K."/>
            <person name="Zeng Q."/>
            <person name="Dieguez-Uribeondo J."/>
            <person name="Russ C."/>
            <person name="Tyler B.M."/>
            <person name="van West P."/>
        </authorList>
    </citation>
    <scope>NUCLEOTIDE SEQUENCE [LARGE SCALE GENOMIC DNA]</scope>
    <source>
        <strain evidence="3 4">CBS 223.65</strain>
    </source>
</reference>
<keyword evidence="2" id="KW-1133">Transmembrane helix</keyword>
<keyword evidence="2" id="KW-0812">Transmembrane</keyword>
<dbReference type="AlphaFoldDB" id="A0A067CC30"/>
<dbReference type="OMA" id="HEHDWES"/>
<evidence type="ECO:0000256" key="1">
    <source>
        <dbReference type="SAM" id="MobiDB-lite"/>
    </source>
</evidence>
<accession>A0A067CC30</accession>
<keyword evidence="4" id="KW-1185">Reference proteome</keyword>
<feature type="transmembrane region" description="Helical" evidence="2">
    <location>
        <begin position="240"/>
        <end position="266"/>
    </location>
</feature>
<dbReference type="STRING" id="695850.A0A067CC30"/>
<dbReference type="GeneID" id="24141613"/>
<feature type="transmembrane region" description="Helical" evidence="2">
    <location>
        <begin position="334"/>
        <end position="355"/>
    </location>
</feature>
<dbReference type="VEuPathDB" id="FungiDB:SPRG_20498"/>
<feature type="region of interest" description="Disordered" evidence="1">
    <location>
        <begin position="58"/>
        <end position="80"/>
    </location>
</feature>
<feature type="compositionally biased region" description="Polar residues" evidence="1">
    <location>
        <begin position="58"/>
        <end position="71"/>
    </location>
</feature>
<proteinExistence type="predicted"/>
<dbReference type="PANTHER" id="PTHR31145">
    <property type="entry name" value="INTEGRAL MEMBRANE PROTEIN (AFU_ORTHOLOGUE AFUA_7G01610)"/>
    <property type="match status" value="1"/>
</dbReference>
<evidence type="ECO:0008006" key="5">
    <source>
        <dbReference type="Google" id="ProtNLM"/>
    </source>
</evidence>
<dbReference type="PANTHER" id="PTHR31145:SF6">
    <property type="entry name" value="INTEGRAL MEMBRANE PROTEIN (AFU_ORTHOLOGUE AFUA_7G01610)"/>
    <property type="match status" value="1"/>
</dbReference>
<feature type="transmembrane region" description="Helical" evidence="2">
    <location>
        <begin position="297"/>
        <end position="314"/>
    </location>
</feature>
<dbReference type="GO" id="GO:0055085">
    <property type="term" value="P:transmembrane transport"/>
    <property type="evidence" value="ECO:0007669"/>
    <property type="project" value="TreeGrafter"/>
</dbReference>
<sequence>MIVIDITTLPPATVDPSLENLLKNPETQTPAPTNLDNQFFGQTTAPSSNATTAPVLEDQQTVPPNDHSNINRGAGNTGGDTTAELKAKATVGTESTSELTVRYVTAAVVAVTVATLAFFQFLAINPSYIAPDATMERAFAPNAWELPTFVGFLQGISVLSLVHNTNVPQLFYMNFLDSLSWLNFLIRASASSASTSTVASVQLVSHRQLGPHRQLASTSGYDASGYIDFSLRANVAEKDWFFRLWATVLVVLAVLLLVVIVTAVVAKCLVQRGNPFHSETSDSHKRSVSLRSISRRLLGMCVTVVYFAILPLSMVATFEVLQDASSTGFPHTNAVLSMVTLALLVGVLVAGAVAVHRKTEAGLSKWHVRVVWGVVYGPYLYSHRLFFVVAALVQLLTGVLVASVPVASAAPLIALIALRVVYVVIIVVVRPFQCTIQLWCTLVLEALLVVIYGVAAGLTPLGLEVGTQKTLSYVVVVVVVAIVLIVFLRLLLMLWNFASGWAKPDDVSYSGIPTAHEHDWESSGANYTISIQGADSSPRDASAAYSTDDMPNTIRLVPSTHPTRSWK</sequence>
<dbReference type="KEGG" id="spar:SPRG_20498"/>
<name>A0A067CC30_SAPPC</name>
<feature type="transmembrane region" description="Helical" evidence="2">
    <location>
        <begin position="385"/>
        <end position="404"/>
    </location>
</feature>
<feature type="transmembrane region" description="Helical" evidence="2">
    <location>
        <begin position="436"/>
        <end position="458"/>
    </location>
</feature>
<feature type="transmembrane region" description="Helical" evidence="2">
    <location>
        <begin position="103"/>
        <end position="124"/>
    </location>
</feature>
<dbReference type="Proteomes" id="UP000030745">
    <property type="component" value="Unassembled WGS sequence"/>
</dbReference>
<dbReference type="GO" id="GO:0016020">
    <property type="term" value="C:membrane"/>
    <property type="evidence" value="ECO:0007669"/>
    <property type="project" value="TreeGrafter"/>
</dbReference>
<evidence type="ECO:0000256" key="2">
    <source>
        <dbReference type="SAM" id="Phobius"/>
    </source>
</evidence>
<dbReference type="OrthoDB" id="72921at2759"/>
<feature type="transmembrane region" description="Helical" evidence="2">
    <location>
        <begin position="470"/>
        <end position="492"/>
    </location>
</feature>
<evidence type="ECO:0000313" key="4">
    <source>
        <dbReference type="Proteomes" id="UP000030745"/>
    </source>
</evidence>
<keyword evidence="2" id="KW-0472">Membrane</keyword>
<organism evidence="3 4">
    <name type="scientific">Saprolegnia parasitica (strain CBS 223.65)</name>
    <dbReference type="NCBI Taxonomy" id="695850"/>
    <lineage>
        <taxon>Eukaryota</taxon>
        <taxon>Sar</taxon>
        <taxon>Stramenopiles</taxon>
        <taxon>Oomycota</taxon>
        <taxon>Saprolegniomycetes</taxon>
        <taxon>Saprolegniales</taxon>
        <taxon>Saprolegniaceae</taxon>
        <taxon>Saprolegnia</taxon>
    </lineage>
</organism>
<evidence type="ECO:0000313" key="3">
    <source>
        <dbReference type="EMBL" id="KDO26700.1"/>
    </source>
</evidence>
<feature type="transmembrane region" description="Helical" evidence="2">
    <location>
        <begin position="410"/>
        <end position="429"/>
    </location>
</feature>
<dbReference type="RefSeq" id="XP_012202588.1">
    <property type="nucleotide sequence ID" value="XM_012347198.1"/>
</dbReference>
<protein>
    <recommendedName>
        <fullName evidence="5">TRP C-terminal domain-containing protein</fullName>
    </recommendedName>
</protein>
<dbReference type="InterPro" id="IPR040241">
    <property type="entry name" value="TRP_Flc/Pkd2-like"/>
</dbReference>
<dbReference type="EMBL" id="KK583222">
    <property type="protein sequence ID" value="KDO26700.1"/>
    <property type="molecule type" value="Genomic_DNA"/>
</dbReference>